<dbReference type="GO" id="GO:0046872">
    <property type="term" value="F:metal ion binding"/>
    <property type="evidence" value="ECO:0007669"/>
    <property type="project" value="UniProtKB-KW"/>
</dbReference>
<keyword evidence="3" id="KW-0813">Transport</keyword>
<evidence type="ECO:0000256" key="2">
    <source>
        <dbReference type="ARBA" id="ARBA00004196"/>
    </source>
</evidence>
<feature type="domain" description="Tetrahaem cytochrome" evidence="10">
    <location>
        <begin position="244"/>
        <end position="323"/>
    </location>
</feature>
<evidence type="ECO:0000256" key="6">
    <source>
        <dbReference type="ARBA" id="ARBA00022729"/>
    </source>
</evidence>
<dbReference type="InterPro" id="IPR036280">
    <property type="entry name" value="Multihaem_cyt_sf"/>
</dbReference>
<comment type="caution">
    <text evidence="11">The sequence shown here is derived from an EMBL/GenBank/DDBJ whole genome shotgun (WGS) entry which is preliminary data.</text>
</comment>
<dbReference type="InterPro" id="IPR012286">
    <property type="entry name" value="Tetrahaem_cytochrome"/>
</dbReference>
<feature type="chain" id="PRO_5030560878" description="Tetrahaem cytochrome domain-containing protein" evidence="9">
    <location>
        <begin position="23"/>
        <end position="537"/>
    </location>
</feature>
<protein>
    <recommendedName>
        <fullName evidence="10">Tetrahaem cytochrome domain-containing protein</fullName>
    </recommendedName>
</protein>
<dbReference type="SUPFAM" id="SSF48695">
    <property type="entry name" value="Multiheme cytochromes"/>
    <property type="match status" value="1"/>
</dbReference>
<reference evidence="11" key="1">
    <citation type="journal article" date="2020" name="mSystems">
        <title>Genome- and Community-Level Interaction Insights into Carbon Utilization and Element Cycling Functions of Hydrothermarchaeota in Hydrothermal Sediment.</title>
        <authorList>
            <person name="Zhou Z."/>
            <person name="Liu Y."/>
            <person name="Xu W."/>
            <person name="Pan J."/>
            <person name="Luo Z.H."/>
            <person name="Li M."/>
        </authorList>
    </citation>
    <scope>NUCLEOTIDE SEQUENCE [LARGE SCALE GENOMIC DNA]</scope>
    <source>
        <strain evidence="11">HyVt-527</strain>
    </source>
</reference>
<comment type="subcellular location">
    <subcellularLocation>
        <location evidence="2">Cell envelope</location>
    </subcellularLocation>
</comment>
<gene>
    <name evidence="11" type="ORF">ENJ89_08830</name>
</gene>
<proteinExistence type="predicted"/>
<keyword evidence="8" id="KW-0408">Iron</keyword>
<dbReference type="PANTHER" id="PTHR35038">
    <property type="entry name" value="DISSIMILATORY SULFITE REDUCTASE SIRA"/>
    <property type="match status" value="1"/>
</dbReference>
<dbReference type="InterPro" id="IPR051829">
    <property type="entry name" value="Multiheme_Cytochr_ET"/>
</dbReference>
<comment type="cofactor">
    <cofactor evidence="1">
        <name>heme c</name>
        <dbReference type="ChEBI" id="CHEBI:61717"/>
    </cofactor>
</comment>
<organism evidence="11">
    <name type="scientific">Caldithrix abyssi</name>
    <dbReference type="NCBI Taxonomy" id="187145"/>
    <lineage>
        <taxon>Bacteria</taxon>
        <taxon>Pseudomonadati</taxon>
        <taxon>Calditrichota</taxon>
        <taxon>Calditrichia</taxon>
        <taxon>Calditrichales</taxon>
        <taxon>Calditrichaceae</taxon>
        <taxon>Caldithrix</taxon>
    </lineage>
</organism>
<dbReference type="Proteomes" id="UP000886124">
    <property type="component" value="Unassembled WGS sequence"/>
</dbReference>
<dbReference type="AlphaFoldDB" id="A0A7V5PQZ9"/>
<dbReference type="Pfam" id="PF14537">
    <property type="entry name" value="Cytochrom_c3_2"/>
    <property type="match status" value="1"/>
</dbReference>
<evidence type="ECO:0000256" key="9">
    <source>
        <dbReference type="SAM" id="SignalP"/>
    </source>
</evidence>
<dbReference type="Gene3D" id="1.10.1130.10">
    <property type="entry name" value="Flavocytochrome C3, Chain A"/>
    <property type="match status" value="2"/>
</dbReference>
<evidence type="ECO:0000256" key="4">
    <source>
        <dbReference type="ARBA" id="ARBA00022617"/>
    </source>
</evidence>
<evidence type="ECO:0000256" key="8">
    <source>
        <dbReference type="ARBA" id="ARBA00023004"/>
    </source>
</evidence>
<dbReference type="GO" id="GO:0030313">
    <property type="term" value="C:cell envelope"/>
    <property type="evidence" value="ECO:0007669"/>
    <property type="project" value="UniProtKB-SubCell"/>
</dbReference>
<dbReference type="GO" id="GO:0016491">
    <property type="term" value="F:oxidoreductase activity"/>
    <property type="evidence" value="ECO:0007669"/>
    <property type="project" value="TreeGrafter"/>
</dbReference>
<keyword evidence="6 9" id="KW-0732">Signal</keyword>
<keyword evidence="7" id="KW-0249">Electron transport</keyword>
<keyword evidence="5" id="KW-0479">Metal-binding</keyword>
<dbReference type="PANTHER" id="PTHR35038:SF8">
    <property type="entry name" value="C-TYPE POLYHEME CYTOCHROME OMCC"/>
    <property type="match status" value="1"/>
</dbReference>
<evidence type="ECO:0000313" key="11">
    <source>
        <dbReference type="EMBL" id="HHJ53282.1"/>
    </source>
</evidence>
<evidence type="ECO:0000256" key="5">
    <source>
        <dbReference type="ARBA" id="ARBA00022723"/>
    </source>
</evidence>
<evidence type="ECO:0000256" key="7">
    <source>
        <dbReference type="ARBA" id="ARBA00022982"/>
    </source>
</evidence>
<accession>A0A7V5PQZ9</accession>
<sequence>MQKKFFLFLILIANLLVGRGLADEACLNCHQGFRSSCGLTCDDCHRTSPPGELTALPDHPAVIRNPSMPQHWQQKCAACHQQQIDRFKNSLHYSAAGVIVQTRYLLGRTATLNFTHAQELWRELTTLQPDSGHGTAALADRLLTQKCLACHFAADARQAGAGKKRAAGCAACHVPFDQQSGEPLHGHRMQRAVSDTTCLTCHNGNHVGGDYYGYFEHDYRNEYQSPYGSKPWFDAYQHRLQSDVHRQAGMRCTDCHKNGHGYDDGSAHRYEGQHQSITCEKCHGGFKQQPKVTDPETPRFRRDIVAHKSFHSRVTCIACHAGWSYQDYGLHLFLDESNHYQPWEDFLWQGDFAITRLLQKQLSLSPEKRTPARTPNRLNGQPLPGAWYKAWTFRRWEGVVLGKDAQGNYAPIRPLYQFHITYVDSQDNVWLDSAIPQTANGKKGWNWDAYTPHTVTGKAQSCEGCHGNPLAAGLGIRNSANDRVAHPITIPDPPILPGARLLNAQEQKKLLGSSEKYKKWRARAYKEQGMLKLFESR</sequence>
<feature type="signal peptide" evidence="9">
    <location>
        <begin position="1"/>
        <end position="22"/>
    </location>
</feature>
<dbReference type="EMBL" id="DROD01000563">
    <property type="protein sequence ID" value="HHJ53282.1"/>
    <property type="molecule type" value="Genomic_DNA"/>
</dbReference>
<evidence type="ECO:0000259" key="10">
    <source>
        <dbReference type="Pfam" id="PF14537"/>
    </source>
</evidence>
<name>A0A7V5PQZ9_CALAY</name>
<evidence type="ECO:0000256" key="1">
    <source>
        <dbReference type="ARBA" id="ARBA00001926"/>
    </source>
</evidence>
<keyword evidence="4" id="KW-0349">Heme</keyword>
<evidence type="ECO:0000256" key="3">
    <source>
        <dbReference type="ARBA" id="ARBA00022448"/>
    </source>
</evidence>